<comment type="caution">
    <text evidence="1">The sequence shown here is derived from an EMBL/GenBank/DDBJ whole genome shotgun (WGS) entry which is preliminary data.</text>
</comment>
<accession>A0AAV6V583</accession>
<evidence type="ECO:0000313" key="1">
    <source>
        <dbReference type="EMBL" id="KAG8191905.1"/>
    </source>
</evidence>
<keyword evidence="2" id="KW-1185">Reference proteome</keyword>
<dbReference type="EMBL" id="JAFNEN010000150">
    <property type="protein sequence ID" value="KAG8191905.1"/>
    <property type="molecule type" value="Genomic_DNA"/>
</dbReference>
<evidence type="ECO:0000313" key="2">
    <source>
        <dbReference type="Proteomes" id="UP000827092"/>
    </source>
</evidence>
<protein>
    <submittedName>
        <fullName evidence="1">Uncharacterized protein</fullName>
    </submittedName>
</protein>
<gene>
    <name evidence="1" type="ORF">JTE90_019839</name>
</gene>
<organism evidence="1 2">
    <name type="scientific">Oedothorax gibbosus</name>
    <dbReference type="NCBI Taxonomy" id="931172"/>
    <lineage>
        <taxon>Eukaryota</taxon>
        <taxon>Metazoa</taxon>
        <taxon>Ecdysozoa</taxon>
        <taxon>Arthropoda</taxon>
        <taxon>Chelicerata</taxon>
        <taxon>Arachnida</taxon>
        <taxon>Araneae</taxon>
        <taxon>Araneomorphae</taxon>
        <taxon>Entelegynae</taxon>
        <taxon>Araneoidea</taxon>
        <taxon>Linyphiidae</taxon>
        <taxon>Erigoninae</taxon>
        <taxon>Oedothorax</taxon>
    </lineage>
</organism>
<sequence>MVIHCDKPLYNYNTKHLILLPTFPNQSGCPACNPNVKIFAEWGASRGCALIVRAAPLMDGPRGASDVRNLSTPHARAS</sequence>
<dbReference type="AlphaFoldDB" id="A0AAV6V583"/>
<proteinExistence type="predicted"/>
<name>A0AAV6V583_9ARAC</name>
<reference evidence="1 2" key="1">
    <citation type="journal article" date="2022" name="Nat. Ecol. Evol.">
        <title>A masculinizing supergene underlies an exaggerated male reproductive morph in a spider.</title>
        <authorList>
            <person name="Hendrickx F."/>
            <person name="De Corte Z."/>
            <person name="Sonet G."/>
            <person name="Van Belleghem S.M."/>
            <person name="Kostlbacher S."/>
            <person name="Vangestel C."/>
        </authorList>
    </citation>
    <scope>NUCLEOTIDE SEQUENCE [LARGE SCALE GENOMIC DNA]</scope>
    <source>
        <strain evidence="1">W744_W776</strain>
    </source>
</reference>
<dbReference type="Proteomes" id="UP000827092">
    <property type="component" value="Unassembled WGS sequence"/>
</dbReference>